<gene>
    <name evidence="1" type="ORF">RPERSI_LOCUS4396</name>
</gene>
<name>A0ACA9M659_9GLOM</name>
<dbReference type="Proteomes" id="UP000789920">
    <property type="component" value="Unassembled WGS sequence"/>
</dbReference>
<organism evidence="1 2">
    <name type="scientific">Racocetra persica</name>
    <dbReference type="NCBI Taxonomy" id="160502"/>
    <lineage>
        <taxon>Eukaryota</taxon>
        <taxon>Fungi</taxon>
        <taxon>Fungi incertae sedis</taxon>
        <taxon>Mucoromycota</taxon>
        <taxon>Glomeromycotina</taxon>
        <taxon>Glomeromycetes</taxon>
        <taxon>Diversisporales</taxon>
        <taxon>Gigasporaceae</taxon>
        <taxon>Racocetra</taxon>
    </lineage>
</organism>
<evidence type="ECO:0000313" key="1">
    <source>
        <dbReference type="EMBL" id="CAG8561837.1"/>
    </source>
</evidence>
<evidence type="ECO:0000313" key="2">
    <source>
        <dbReference type="Proteomes" id="UP000789920"/>
    </source>
</evidence>
<dbReference type="EMBL" id="CAJVQC010006036">
    <property type="protein sequence ID" value="CAG8561837.1"/>
    <property type="molecule type" value="Genomic_DNA"/>
</dbReference>
<feature type="non-terminal residue" evidence="1">
    <location>
        <position position="298"/>
    </location>
</feature>
<proteinExistence type="predicted"/>
<protein>
    <submittedName>
        <fullName evidence="1">34135_t:CDS:1</fullName>
    </submittedName>
</protein>
<keyword evidence="2" id="KW-1185">Reference proteome</keyword>
<accession>A0ACA9M659</accession>
<sequence>MYPNTITAEIGQDIPRTIGFGLAVLLPVSIGTRSIRWTPSKYFIDSIGFTLILGPLITMLPIAYLTGFYADHGAPPLSSSVHMKELKERKRSGDYDVEWKLKMISRATKNLSVIAATFVITNGSYTILAFTYGLWQHNITIFIAEIDIFYLIIWYFPFPILLSIAQAVFIYNTYNPTPNGPTFAHISTTSSTLNNGDSLSNNDKKMEFGLIIKTLDDCKYLSTVRNKQSLDSFNSKSTVISSDPTLQGSKFNEDCIAEYKVNYSGVDALYKDNYDEHGVSFTINNVSMPKNPEPSWQI</sequence>
<comment type="caution">
    <text evidence="1">The sequence shown here is derived from an EMBL/GenBank/DDBJ whole genome shotgun (WGS) entry which is preliminary data.</text>
</comment>
<reference evidence="1" key="1">
    <citation type="submission" date="2021-06" db="EMBL/GenBank/DDBJ databases">
        <authorList>
            <person name="Kallberg Y."/>
            <person name="Tangrot J."/>
            <person name="Rosling A."/>
        </authorList>
    </citation>
    <scope>NUCLEOTIDE SEQUENCE</scope>
    <source>
        <strain evidence="1">MA461A</strain>
    </source>
</reference>